<keyword evidence="3" id="KW-1185">Reference proteome</keyword>
<evidence type="ECO:0000313" key="3">
    <source>
        <dbReference type="Proteomes" id="UP001157355"/>
    </source>
</evidence>
<organism evidence="2 3">
    <name type="scientific">Cypionkella aquatica</name>
    <dbReference type="NCBI Taxonomy" id="1756042"/>
    <lineage>
        <taxon>Bacteria</taxon>
        <taxon>Pseudomonadati</taxon>
        <taxon>Pseudomonadota</taxon>
        <taxon>Alphaproteobacteria</taxon>
        <taxon>Rhodobacterales</taxon>
        <taxon>Paracoccaceae</taxon>
        <taxon>Cypionkella</taxon>
    </lineage>
</organism>
<dbReference type="Proteomes" id="UP001157355">
    <property type="component" value="Unassembled WGS sequence"/>
</dbReference>
<dbReference type="RefSeq" id="WP_284325104.1">
    <property type="nucleotide sequence ID" value="NZ_BSPP01000007.1"/>
</dbReference>
<dbReference type="Pfam" id="PF09945">
    <property type="entry name" value="DUF2177"/>
    <property type="match status" value="1"/>
</dbReference>
<dbReference type="EMBL" id="BSPP01000007">
    <property type="protein sequence ID" value="GLS86916.1"/>
    <property type="molecule type" value="Genomic_DNA"/>
</dbReference>
<name>A0AA37X3L7_9RHOB</name>
<gene>
    <name evidence="2" type="ORF">GCM10010873_18900</name>
</gene>
<evidence type="ECO:0008006" key="4">
    <source>
        <dbReference type="Google" id="ProtNLM"/>
    </source>
</evidence>
<dbReference type="AlphaFoldDB" id="A0AA37X3L7"/>
<reference evidence="2 3" key="1">
    <citation type="journal article" date="2014" name="Int. J. Syst. Evol. Microbiol.">
        <title>Complete genome sequence of Corynebacterium casei LMG S-19264T (=DSM 44701T), isolated from a smear-ripened cheese.</title>
        <authorList>
            <consortium name="US DOE Joint Genome Institute (JGI-PGF)"/>
            <person name="Walter F."/>
            <person name="Albersmeier A."/>
            <person name="Kalinowski J."/>
            <person name="Ruckert C."/>
        </authorList>
    </citation>
    <scope>NUCLEOTIDE SEQUENCE [LARGE SCALE GENOMIC DNA]</scope>
    <source>
        <strain evidence="2 3">NBRC 111766</strain>
    </source>
</reference>
<proteinExistence type="predicted"/>
<feature type="transmembrane region" description="Helical" evidence="1">
    <location>
        <begin position="108"/>
        <end position="130"/>
    </location>
</feature>
<feature type="transmembrane region" description="Helical" evidence="1">
    <location>
        <begin position="44"/>
        <end position="62"/>
    </location>
</feature>
<accession>A0AA37X3L7</accession>
<keyword evidence="1" id="KW-0472">Membrane</keyword>
<keyword evidence="1" id="KW-1133">Transmembrane helix</keyword>
<feature type="transmembrane region" description="Helical" evidence="1">
    <location>
        <begin position="6"/>
        <end position="24"/>
    </location>
</feature>
<sequence>MQIITLYILTALIFLILDAVMLTLHMQPMFRRYLGDQLLTDIRYLPAAAFYAAYVAGLLYLVSVPGLKDDSPVLLPAAILGAMAYGTYEFTSYAIMKAWSPEMVATDVIWGSILTGISAWGGVYLTKLIFKGLQ</sequence>
<evidence type="ECO:0000313" key="2">
    <source>
        <dbReference type="EMBL" id="GLS86916.1"/>
    </source>
</evidence>
<evidence type="ECO:0000256" key="1">
    <source>
        <dbReference type="SAM" id="Phobius"/>
    </source>
</evidence>
<feature type="transmembrane region" description="Helical" evidence="1">
    <location>
        <begin position="74"/>
        <end position="96"/>
    </location>
</feature>
<comment type="caution">
    <text evidence="2">The sequence shown here is derived from an EMBL/GenBank/DDBJ whole genome shotgun (WGS) entry which is preliminary data.</text>
</comment>
<keyword evidence="1" id="KW-0812">Transmembrane</keyword>
<dbReference type="InterPro" id="IPR018687">
    <property type="entry name" value="DUF2177_membr"/>
</dbReference>
<protein>
    <recommendedName>
        <fullName evidence="4">DUF2177 domain-containing protein</fullName>
    </recommendedName>
</protein>